<dbReference type="Gene3D" id="3.40.190.10">
    <property type="entry name" value="Periplasmic binding protein-like II"/>
    <property type="match status" value="2"/>
</dbReference>
<dbReference type="PANTHER" id="PTHR43649:SF31">
    <property type="entry name" value="SN-GLYCEROL-3-PHOSPHATE-BINDING PERIPLASMIC PROTEIN UGPB"/>
    <property type="match status" value="1"/>
</dbReference>
<dbReference type="InterPro" id="IPR050490">
    <property type="entry name" value="Bact_solute-bd_prot1"/>
</dbReference>
<evidence type="ECO:0000256" key="1">
    <source>
        <dbReference type="ARBA" id="ARBA00004196"/>
    </source>
</evidence>
<keyword evidence="7" id="KW-1185">Reference proteome</keyword>
<comment type="similarity">
    <text evidence="2">Belongs to the bacterial solute-binding protein 1 family.</text>
</comment>
<name>A0A561VR10_ACTTI</name>
<comment type="subcellular location">
    <subcellularLocation>
        <location evidence="1">Cell envelope</location>
    </subcellularLocation>
</comment>
<dbReference type="PROSITE" id="PS51257">
    <property type="entry name" value="PROKAR_LIPOPROTEIN"/>
    <property type="match status" value="1"/>
</dbReference>
<proteinExistence type="inferred from homology"/>
<dbReference type="NCBIfam" id="TIGR03851">
    <property type="entry name" value="chitin_NgcE"/>
    <property type="match status" value="1"/>
</dbReference>
<dbReference type="SUPFAM" id="SSF53850">
    <property type="entry name" value="Periplasmic binding protein-like II"/>
    <property type="match status" value="1"/>
</dbReference>
<dbReference type="Pfam" id="PF01547">
    <property type="entry name" value="SBP_bac_1"/>
    <property type="match status" value="1"/>
</dbReference>
<dbReference type="InterPro" id="IPR022386">
    <property type="entry name" value="Chitin_NgcE"/>
</dbReference>
<dbReference type="PANTHER" id="PTHR43649">
    <property type="entry name" value="ARABINOSE-BINDING PROTEIN-RELATED"/>
    <property type="match status" value="1"/>
</dbReference>
<dbReference type="GO" id="GO:0030313">
    <property type="term" value="C:cell envelope"/>
    <property type="evidence" value="ECO:0007669"/>
    <property type="project" value="UniProtKB-SubCell"/>
</dbReference>
<organism evidence="6 7">
    <name type="scientific">Actinoplanes teichomyceticus</name>
    <dbReference type="NCBI Taxonomy" id="1867"/>
    <lineage>
        <taxon>Bacteria</taxon>
        <taxon>Bacillati</taxon>
        <taxon>Actinomycetota</taxon>
        <taxon>Actinomycetes</taxon>
        <taxon>Micromonosporales</taxon>
        <taxon>Micromonosporaceae</taxon>
        <taxon>Actinoplanes</taxon>
    </lineage>
</organism>
<keyword evidence="4 5" id="KW-0732">Signal</keyword>
<dbReference type="InterPro" id="IPR006311">
    <property type="entry name" value="TAT_signal"/>
</dbReference>
<dbReference type="AlphaFoldDB" id="A0A561VR10"/>
<dbReference type="OrthoDB" id="8663148at2"/>
<accession>A0A561VR10</accession>
<reference evidence="6 7" key="1">
    <citation type="submission" date="2019-06" db="EMBL/GenBank/DDBJ databases">
        <title>Sequencing the genomes of 1000 actinobacteria strains.</title>
        <authorList>
            <person name="Klenk H.-P."/>
        </authorList>
    </citation>
    <scope>NUCLEOTIDE SEQUENCE [LARGE SCALE GENOMIC DNA]</scope>
    <source>
        <strain evidence="6 7">DSM 43866</strain>
    </source>
</reference>
<dbReference type="EMBL" id="VIWY01000004">
    <property type="protein sequence ID" value="TWG14042.1"/>
    <property type="molecule type" value="Genomic_DNA"/>
</dbReference>
<evidence type="ECO:0000256" key="3">
    <source>
        <dbReference type="ARBA" id="ARBA00022448"/>
    </source>
</evidence>
<evidence type="ECO:0000256" key="4">
    <source>
        <dbReference type="ARBA" id="ARBA00022729"/>
    </source>
</evidence>
<evidence type="ECO:0000256" key="5">
    <source>
        <dbReference type="SAM" id="SignalP"/>
    </source>
</evidence>
<gene>
    <name evidence="6" type="ORF">FHX34_104336</name>
</gene>
<protein>
    <submittedName>
        <fullName evidence="6">N-acetylglucosamine transport system substrate-binding protein</fullName>
    </submittedName>
</protein>
<evidence type="ECO:0000256" key="2">
    <source>
        <dbReference type="ARBA" id="ARBA00008520"/>
    </source>
</evidence>
<feature type="chain" id="PRO_5039349796" evidence="5">
    <location>
        <begin position="27"/>
        <end position="472"/>
    </location>
</feature>
<keyword evidence="3" id="KW-0813">Transport</keyword>
<comment type="caution">
    <text evidence="6">The sequence shown here is derived from an EMBL/GenBank/DDBJ whole genome shotgun (WGS) entry which is preliminary data.</text>
</comment>
<dbReference type="Proteomes" id="UP000320239">
    <property type="component" value="Unassembled WGS sequence"/>
</dbReference>
<dbReference type="InterPro" id="IPR006059">
    <property type="entry name" value="SBP"/>
</dbReference>
<evidence type="ECO:0000313" key="7">
    <source>
        <dbReference type="Proteomes" id="UP000320239"/>
    </source>
</evidence>
<evidence type="ECO:0000313" key="6">
    <source>
        <dbReference type="EMBL" id="TWG14042.1"/>
    </source>
</evidence>
<dbReference type="RefSeq" id="WP_122976115.1">
    <property type="nucleotide sequence ID" value="NZ_BOMX01000161.1"/>
</dbReference>
<feature type="signal peptide" evidence="5">
    <location>
        <begin position="1"/>
        <end position="26"/>
    </location>
</feature>
<sequence>MNPTTRPRPYPARRTVLRTAVTASLAAPLLGACVTSGEAGGGAAEGAAKTADNPLGVKADAPLEVVVFKGGYGDEYAIRAESRYTRQYPRARIDHKGLQRVGEAMQPRFVAGDPPDVVDNTGAGRLDVATLVGAGQLGDLGDLLDAPALDQPGKRVRDTLLPGVVDDGTFGGRVVTLNFTYTVWGLWYSKPFFAERGWAYPKTWAEMLTLCAAIRKAGVAPWTYQGKYPEYLNDPLLAVAAKTGGPDLIRAVDNLTPNAWRQPGLTQAATVFAELAGRGYLMAGSEALSHTEAQAAWCQRRAAFLPCGSWLESEQKGVAPAGFDMVMGAVPAAGPGDRLPVTAVQAAGSESFLVPAKAKNPAGGREYLRMLFARESARAFAEANSTLPAVAGATDGLRLGSALGSVRDAVTAAGANTFTYRFRTWYAPLAKAVDDATGELVNRRISPADWSTRIQKAADALARDTSVRKYTR</sequence>
<dbReference type="PROSITE" id="PS51318">
    <property type="entry name" value="TAT"/>
    <property type="match status" value="1"/>
</dbReference>